<proteinExistence type="predicted"/>
<gene>
    <name evidence="2" type="ORF">g.17455</name>
</gene>
<feature type="region of interest" description="Disordered" evidence="1">
    <location>
        <begin position="73"/>
        <end position="115"/>
    </location>
</feature>
<feature type="non-terminal residue" evidence="2">
    <location>
        <position position="115"/>
    </location>
</feature>
<evidence type="ECO:0000256" key="1">
    <source>
        <dbReference type="SAM" id="MobiDB-lite"/>
    </source>
</evidence>
<feature type="region of interest" description="Disordered" evidence="1">
    <location>
        <begin position="1"/>
        <end position="21"/>
    </location>
</feature>
<evidence type="ECO:0000313" key="2">
    <source>
        <dbReference type="EMBL" id="JAT83917.1"/>
    </source>
</evidence>
<accession>A0A1E1WAG9</accession>
<feature type="compositionally biased region" description="Acidic residues" evidence="1">
    <location>
        <begin position="77"/>
        <end position="95"/>
    </location>
</feature>
<name>A0A1E1WAG9_PECGO</name>
<feature type="non-terminal residue" evidence="2">
    <location>
        <position position="1"/>
    </location>
</feature>
<dbReference type="AlphaFoldDB" id="A0A1E1WAG9"/>
<dbReference type="EMBL" id="GDQN01007137">
    <property type="protein sequence ID" value="JAT83917.1"/>
    <property type="molecule type" value="Transcribed_RNA"/>
</dbReference>
<reference evidence="2" key="1">
    <citation type="submission" date="2015-09" db="EMBL/GenBank/DDBJ databases">
        <title>De novo assembly of Pectinophora gossypiella (Pink Bollworm) gut transcriptome.</title>
        <authorList>
            <person name="Tassone E.E."/>
        </authorList>
    </citation>
    <scope>NUCLEOTIDE SEQUENCE</scope>
</reference>
<organism evidence="2">
    <name type="scientific">Pectinophora gossypiella</name>
    <name type="common">Cotton pink bollworm</name>
    <name type="synonym">Depressaria gossypiella</name>
    <dbReference type="NCBI Taxonomy" id="13191"/>
    <lineage>
        <taxon>Eukaryota</taxon>
        <taxon>Metazoa</taxon>
        <taxon>Ecdysozoa</taxon>
        <taxon>Arthropoda</taxon>
        <taxon>Hexapoda</taxon>
        <taxon>Insecta</taxon>
        <taxon>Pterygota</taxon>
        <taxon>Neoptera</taxon>
        <taxon>Endopterygota</taxon>
        <taxon>Lepidoptera</taxon>
        <taxon>Glossata</taxon>
        <taxon>Ditrysia</taxon>
        <taxon>Gelechioidea</taxon>
        <taxon>Gelechiidae</taxon>
        <taxon>Apatetrinae</taxon>
        <taxon>Pectinophora</taxon>
    </lineage>
</organism>
<dbReference type="OrthoDB" id="10066537at2759"/>
<protein>
    <submittedName>
        <fullName evidence="2">Uncharacterized protein</fullName>
    </submittedName>
</protein>
<sequence length="115" mass="12920">PESKENVSVLTQQTSAESLSGSDKYINVKSQSAESRSDTCKIKINDCEIKENSKTSEGDFSCKTKEDAIERTRELSNEEFDEDYEHDMSGELDDSIENKYDTANDENDALPRHGS</sequence>